<organism evidence="1 2">
    <name type="scientific">Phreatobacter stygius</name>
    <dbReference type="NCBI Taxonomy" id="1940610"/>
    <lineage>
        <taxon>Bacteria</taxon>
        <taxon>Pseudomonadati</taxon>
        <taxon>Pseudomonadota</taxon>
        <taxon>Alphaproteobacteria</taxon>
        <taxon>Hyphomicrobiales</taxon>
        <taxon>Phreatobacteraceae</taxon>
        <taxon>Phreatobacter</taxon>
    </lineage>
</organism>
<keyword evidence="2" id="KW-1185">Reference proteome</keyword>
<proteinExistence type="predicted"/>
<accession>A0A4D7BHC3</accession>
<reference evidence="1 2" key="1">
    <citation type="submission" date="2019-04" db="EMBL/GenBank/DDBJ databases">
        <title>Phreatobacter aquaticus sp. nov.</title>
        <authorList>
            <person name="Choi A."/>
        </authorList>
    </citation>
    <scope>NUCLEOTIDE SEQUENCE [LARGE SCALE GENOMIC DNA]</scope>
    <source>
        <strain evidence="1 2">KCTC 52518</strain>
    </source>
</reference>
<dbReference type="RefSeq" id="WP_136962695.1">
    <property type="nucleotide sequence ID" value="NZ_CP039690.1"/>
</dbReference>
<evidence type="ECO:0000313" key="2">
    <source>
        <dbReference type="Proteomes" id="UP000298781"/>
    </source>
</evidence>
<gene>
    <name evidence="1" type="ORF">E8M01_25340</name>
</gene>
<dbReference type="AlphaFoldDB" id="A0A4D7BHC3"/>
<dbReference type="EMBL" id="CP039690">
    <property type="protein sequence ID" value="QCI67262.1"/>
    <property type="molecule type" value="Genomic_DNA"/>
</dbReference>
<dbReference type="Proteomes" id="UP000298781">
    <property type="component" value="Chromosome"/>
</dbReference>
<sequence length="80" mass="8526">MPKVTREPRPIGSYSPQELRLMEAVFCRCCDQLRVAPNDVMARATIATAIVETGNAGLRSVQPLLSAGLAAGRRKAAMAA</sequence>
<name>A0A4D7BHC3_9HYPH</name>
<protein>
    <submittedName>
        <fullName evidence="1">Uncharacterized protein</fullName>
    </submittedName>
</protein>
<dbReference type="KEGG" id="pstg:E8M01_25340"/>
<evidence type="ECO:0000313" key="1">
    <source>
        <dbReference type="EMBL" id="QCI67262.1"/>
    </source>
</evidence>